<protein>
    <submittedName>
        <fullName evidence="1">Uncharacterized protein</fullName>
    </submittedName>
</protein>
<proteinExistence type="predicted"/>
<name>A0A6C0HN82_9ZZZZ</name>
<reference evidence="1" key="1">
    <citation type="journal article" date="2020" name="Nature">
        <title>Giant virus diversity and host interactions through global metagenomics.</title>
        <authorList>
            <person name="Schulz F."/>
            <person name="Roux S."/>
            <person name="Paez-Espino D."/>
            <person name="Jungbluth S."/>
            <person name="Walsh D.A."/>
            <person name="Denef V.J."/>
            <person name="McMahon K.D."/>
            <person name="Konstantinidis K.T."/>
            <person name="Eloe-Fadrosh E.A."/>
            <person name="Kyrpides N.C."/>
            <person name="Woyke T."/>
        </authorList>
    </citation>
    <scope>NUCLEOTIDE SEQUENCE</scope>
    <source>
        <strain evidence="1">GVMAG-M-3300023184-160</strain>
    </source>
</reference>
<sequence length="453" mass="55644">MDFEVKIRKKVNDLLQRFNGYSQEELYKSLCKFETKNEPHQELFQTILNEFFRSHFFYSLSSGSYLCYNEHHYKPILEDELIYALLQHLQKYNLPTEVKYRLKHKIHKKIKETTISKTIPHTYTIQNILSFLSPNLFNDKNYAKYFLITLGDILLKKPFRYYFLDPSMKPFITQLHHLVERYFQTVQLGNYYKYKYQQHDVEVSRVIRTNPFNLEFVANREQLFMDMVCLAYHYSERYECGDTFLEEPLNEPLQDQVLWIERNTKEMTLDAFSSDYLCIKEGVDIHEKDMLFLWKVYRKEKRMIHLFQNKRDILDTLAKKFVYQEPYFRQVYSMFLPHVEKFNQFWKDYMVEDPTEKYLELTELLQLFMEQARTKTGLNEKTLSYVLQHYYPTLEWAENKYIHQWKCVLWDKKKDIRPFLKKEGMDVHAQYEDYLKYFKKRHVNKNYFLYHAS</sequence>
<dbReference type="AlphaFoldDB" id="A0A6C0HN82"/>
<dbReference type="EMBL" id="MN739993">
    <property type="protein sequence ID" value="QHT81949.1"/>
    <property type="molecule type" value="Genomic_DNA"/>
</dbReference>
<accession>A0A6C0HN82</accession>
<evidence type="ECO:0000313" key="1">
    <source>
        <dbReference type="EMBL" id="QHT81949.1"/>
    </source>
</evidence>
<organism evidence="1">
    <name type="scientific">viral metagenome</name>
    <dbReference type="NCBI Taxonomy" id="1070528"/>
    <lineage>
        <taxon>unclassified sequences</taxon>
        <taxon>metagenomes</taxon>
        <taxon>organismal metagenomes</taxon>
    </lineage>
</organism>